<reference evidence="1 2" key="1">
    <citation type="submission" date="2014-04" db="EMBL/GenBank/DDBJ databases">
        <authorList>
            <consortium name="DOE Joint Genome Institute"/>
            <person name="Kuo A."/>
            <person name="Kohler A."/>
            <person name="Jargeat P."/>
            <person name="Nagy L.G."/>
            <person name="Floudas D."/>
            <person name="Copeland A."/>
            <person name="Barry K.W."/>
            <person name="Cichocki N."/>
            <person name="Veneault-Fourrey C."/>
            <person name="LaButti K."/>
            <person name="Lindquist E.A."/>
            <person name="Lipzen A."/>
            <person name="Lundell T."/>
            <person name="Morin E."/>
            <person name="Murat C."/>
            <person name="Sun H."/>
            <person name="Tunlid A."/>
            <person name="Henrissat B."/>
            <person name="Grigoriev I.V."/>
            <person name="Hibbett D.S."/>
            <person name="Martin F."/>
            <person name="Nordberg H.P."/>
            <person name="Cantor M.N."/>
            <person name="Hua S.X."/>
        </authorList>
    </citation>
    <scope>NUCLEOTIDE SEQUENCE [LARGE SCALE GENOMIC DNA]</scope>
    <source>
        <strain evidence="1 2">Ve08.2h10</strain>
    </source>
</reference>
<gene>
    <name evidence="1" type="ORF">PAXRUDRAFT_78012</name>
</gene>
<dbReference type="HOGENOM" id="CLU_056788_9_2_1"/>
<proteinExistence type="predicted"/>
<dbReference type="InterPro" id="IPR009057">
    <property type="entry name" value="Homeodomain-like_sf"/>
</dbReference>
<evidence type="ECO:0000313" key="2">
    <source>
        <dbReference type="Proteomes" id="UP000054538"/>
    </source>
</evidence>
<dbReference type="STRING" id="930991.A0A0D0D668"/>
<dbReference type="OrthoDB" id="3203937at2759"/>
<sequence>MGQGQKVAPELQWAVIQLSRLLNHNQIATCLKLSTHSIRHIISRFNIHGLILDQTNDKDPDESNPRSYVDVEFLLGTIQKTSDLYLDELQEMLVTSCGVEVLHSMVWHALHRVGFTMKK</sequence>
<reference evidence="2" key="2">
    <citation type="submission" date="2015-01" db="EMBL/GenBank/DDBJ databases">
        <title>Evolutionary Origins and Diversification of the Mycorrhizal Mutualists.</title>
        <authorList>
            <consortium name="DOE Joint Genome Institute"/>
            <consortium name="Mycorrhizal Genomics Consortium"/>
            <person name="Kohler A."/>
            <person name="Kuo A."/>
            <person name="Nagy L.G."/>
            <person name="Floudas D."/>
            <person name="Copeland A."/>
            <person name="Barry K.W."/>
            <person name="Cichocki N."/>
            <person name="Veneault-Fourrey C."/>
            <person name="LaButti K."/>
            <person name="Lindquist E.A."/>
            <person name="Lipzen A."/>
            <person name="Lundell T."/>
            <person name="Morin E."/>
            <person name="Murat C."/>
            <person name="Riley R."/>
            <person name="Ohm R."/>
            <person name="Sun H."/>
            <person name="Tunlid A."/>
            <person name="Henrissat B."/>
            <person name="Grigoriev I.V."/>
            <person name="Hibbett D.S."/>
            <person name="Martin F."/>
        </authorList>
    </citation>
    <scope>NUCLEOTIDE SEQUENCE [LARGE SCALE GENOMIC DNA]</scope>
    <source>
        <strain evidence="2">Ve08.2h10</strain>
    </source>
</reference>
<name>A0A0D0D668_9AGAM</name>
<dbReference type="SUPFAM" id="SSF46689">
    <property type="entry name" value="Homeodomain-like"/>
    <property type="match status" value="1"/>
</dbReference>
<dbReference type="Proteomes" id="UP000054538">
    <property type="component" value="Unassembled WGS sequence"/>
</dbReference>
<accession>A0A0D0D668</accession>
<dbReference type="AlphaFoldDB" id="A0A0D0D668"/>
<feature type="non-terminal residue" evidence="1">
    <location>
        <position position="119"/>
    </location>
</feature>
<protein>
    <submittedName>
        <fullName evidence="1">Unplaced genomic scaffold scaffold_3174, whole genome shotgun sequence</fullName>
    </submittedName>
</protein>
<keyword evidence="2" id="KW-1185">Reference proteome</keyword>
<organism evidence="1 2">
    <name type="scientific">Paxillus rubicundulus Ve08.2h10</name>
    <dbReference type="NCBI Taxonomy" id="930991"/>
    <lineage>
        <taxon>Eukaryota</taxon>
        <taxon>Fungi</taxon>
        <taxon>Dikarya</taxon>
        <taxon>Basidiomycota</taxon>
        <taxon>Agaricomycotina</taxon>
        <taxon>Agaricomycetes</taxon>
        <taxon>Agaricomycetidae</taxon>
        <taxon>Boletales</taxon>
        <taxon>Paxilineae</taxon>
        <taxon>Paxillaceae</taxon>
        <taxon>Paxillus</taxon>
    </lineage>
</organism>
<evidence type="ECO:0000313" key="1">
    <source>
        <dbReference type="EMBL" id="KIK75594.1"/>
    </source>
</evidence>
<dbReference type="InParanoid" id="A0A0D0D668"/>
<dbReference type="EMBL" id="KN827996">
    <property type="protein sequence ID" value="KIK75594.1"/>
    <property type="molecule type" value="Genomic_DNA"/>
</dbReference>